<comment type="caution">
    <text evidence="1">The sequence shown here is derived from an EMBL/GenBank/DDBJ whole genome shotgun (WGS) entry which is preliminary data.</text>
</comment>
<organism evidence="1 2">
    <name type="scientific">Batillaria attramentaria</name>
    <dbReference type="NCBI Taxonomy" id="370345"/>
    <lineage>
        <taxon>Eukaryota</taxon>
        <taxon>Metazoa</taxon>
        <taxon>Spiralia</taxon>
        <taxon>Lophotrochozoa</taxon>
        <taxon>Mollusca</taxon>
        <taxon>Gastropoda</taxon>
        <taxon>Caenogastropoda</taxon>
        <taxon>Sorbeoconcha</taxon>
        <taxon>Cerithioidea</taxon>
        <taxon>Batillariidae</taxon>
        <taxon>Batillaria</taxon>
    </lineage>
</organism>
<sequence>MTLSEAGECFIMYLERSLSLVSAAEWCFRPATLILVALTFTSYRYSKVACFPTPNRNSSPPSPQHVACGGWGIDNQTISTTARTDLFGTRPEN</sequence>
<keyword evidence="2" id="KW-1185">Reference proteome</keyword>
<dbReference type="AlphaFoldDB" id="A0ABD0K5Q6"/>
<accession>A0ABD0K5Q6</accession>
<name>A0ABD0K5Q6_9CAEN</name>
<dbReference type="Proteomes" id="UP001519460">
    <property type="component" value="Unassembled WGS sequence"/>
</dbReference>
<gene>
    <name evidence="1" type="ORF">BaRGS_00026504</name>
</gene>
<reference evidence="1 2" key="1">
    <citation type="journal article" date="2023" name="Sci. Data">
        <title>Genome assembly of the Korean intertidal mud-creeper Batillaria attramentaria.</title>
        <authorList>
            <person name="Patra A.K."/>
            <person name="Ho P.T."/>
            <person name="Jun S."/>
            <person name="Lee S.J."/>
            <person name="Kim Y."/>
            <person name="Won Y.J."/>
        </authorList>
    </citation>
    <scope>NUCLEOTIDE SEQUENCE [LARGE SCALE GENOMIC DNA]</scope>
    <source>
        <strain evidence="1">Wonlab-2016</strain>
    </source>
</reference>
<evidence type="ECO:0000313" key="2">
    <source>
        <dbReference type="Proteomes" id="UP001519460"/>
    </source>
</evidence>
<evidence type="ECO:0000313" key="1">
    <source>
        <dbReference type="EMBL" id="KAK7482261.1"/>
    </source>
</evidence>
<protein>
    <submittedName>
        <fullName evidence="1">Uncharacterized protein</fullName>
    </submittedName>
</protein>
<dbReference type="EMBL" id="JACVVK020000248">
    <property type="protein sequence ID" value="KAK7482261.1"/>
    <property type="molecule type" value="Genomic_DNA"/>
</dbReference>
<proteinExistence type="predicted"/>